<sequence length="506" mass="57693">MKRAFDIGQYHSNGQRIGSGAYSTVYKGCNIDTGEIVAVKVVDLFCLTSREPHKKENLKERLKVEIKIAQSSDHPNLVKLLNVFESDDRVYLVFEFCNGGDLGKFLEERGALPEEEVKLYLRQIVCGMTFLNDNNIMHRDLKPQNILLQKEKDKDEYTIKIADFGFAKHTVPDVLSETVCGSPLYMAPEVLKHCPYSSKADLWSLGVILYEMVTGKRPVVARTAVELVQNIRSFKIRIPSYLSRECKSLLMGLLRKKEKGRLSIEEIVSHPFLCDSPSPTGSPSSQPIQIHVPKDHPLQNLDGSTSISFSPSPFSPFSPTTFTHSLVKLKMRTICEIFYGIEELQKVSIEILNPTTLVYLYIQSLKMIRDLVTQLTQKLRDAEFRPSPKLRKMLDRCVYRYEQLKTATSQLKNCVNPEEKAPSLLALISQYVIRSEREADDPRTNSKTAYSRVNSSIILLILLKKQTYFQINEPNIEREITRLTRKKKFIKKKGNFSASSSSSFSF</sequence>
<gene>
    <name evidence="7" type="ORF">LCPAC304_06150</name>
</gene>
<dbReference type="PROSITE" id="PS50011">
    <property type="entry name" value="PROTEIN_KINASE_DOM"/>
    <property type="match status" value="1"/>
</dbReference>
<organism evidence="7">
    <name type="scientific">Pithovirus LCPAC304</name>
    <dbReference type="NCBI Taxonomy" id="2506594"/>
    <lineage>
        <taxon>Viruses</taxon>
        <taxon>Pithoviruses</taxon>
    </lineage>
</organism>
<evidence type="ECO:0000256" key="5">
    <source>
        <dbReference type="PROSITE-ProRule" id="PRU10141"/>
    </source>
</evidence>
<dbReference type="EMBL" id="MK500571">
    <property type="protein sequence ID" value="QBK92268.1"/>
    <property type="molecule type" value="Genomic_DNA"/>
</dbReference>
<evidence type="ECO:0000256" key="4">
    <source>
        <dbReference type="ARBA" id="ARBA00022840"/>
    </source>
</evidence>
<dbReference type="PANTHER" id="PTHR24348:SF22">
    <property type="entry name" value="NON-SPECIFIC SERINE_THREONINE PROTEIN KINASE"/>
    <property type="match status" value="1"/>
</dbReference>
<dbReference type="InterPro" id="IPR011009">
    <property type="entry name" value="Kinase-like_dom_sf"/>
</dbReference>
<keyword evidence="7" id="KW-0723">Serine/threonine-protein kinase</keyword>
<reference evidence="7" key="1">
    <citation type="journal article" date="2019" name="MBio">
        <title>Virus Genomes from Deep Sea Sediments Expand the Ocean Megavirome and Support Independent Origins of Viral Gigantism.</title>
        <authorList>
            <person name="Backstrom D."/>
            <person name="Yutin N."/>
            <person name="Jorgensen S.L."/>
            <person name="Dharamshi J."/>
            <person name="Homa F."/>
            <person name="Zaremba-Niedwiedzka K."/>
            <person name="Spang A."/>
            <person name="Wolf Y.I."/>
            <person name="Koonin E.V."/>
            <person name="Ettema T.J."/>
        </authorList>
    </citation>
    <scope>NUCLEOTIDE SEQUENCE</scope>
</reference>
<proteinExistence type="predicted"/>
<keyword evidence="1" id="KW-0808">Transferase</keyword>
<dbReference type="SUPFAM" id="SSF56112">
    <property type="entry name" value="Protein kinase-like (PK-like)"/>
    <property type="match status" value="1"/>
</dbReference>
<evidence type="ECO:0000256" key="1">
    <source>
        <dbReference type="ARBA" id="ARBA00022679"/>
    </source>
</evidence>
<dbReference type="GO" id="GO:0005524">
    <property type="term" value="F:ATP binding"/>
    <property type="evidence" value="ECO:0007669"/>
    <property type="project" value="UniProtKB-UniRule"/>
</dbReference>
<keyword evidence="2 5" id="KW-0547">Nucleotide-binding</keyword>
<evidence type="ECO:0000256" key="3">
    <source>
        <dbReference type="ARBA" id="ARBA00022777"/>
    </source>
</evidence>
<dbReference type="GO" id="GO:0004674">
    <property type="term" value="F:protein serine/threonine kinase activity"/>
    <property type="evidence" value="ECO:0007669"/>
    <property type="project" value="UniProtKB-KW"/>
</dbReference>
<accession>A0A481Z8Q4</accession>
<dbReference type="FunFam" id="1.10.510.10:FF:000571">
    <property type="entry name" value="Maternal embryonic leucine zipper kinase"/>
    <property type="match status" value="1"/>
</dbReference>
<dbReference type="GO" id="GO:0016020">
    <property type="term" value="C:membrane"/>
    <property type="evidence" value="ECO:0007669"/>
    <property type="project" value="TreeGrafter"/>
</dbReference>
<dbReference type="InterPro" id="IPR017441">
    <property type="entry name" value="Protein_kinase_ATP_BS"/>
</dbReference>
<evidence type="ECO:0000313" key="7">
    <source>
        <dbReference type="EMBL" id="QBK92268.1"/>
    </source>
</evidence>
<dbReference type="Pfam" id="PF00069">
    <property type="entry name" value="Pkinase"/>
    <property type="match status" value="1"/>
</dbReference>
<feature type="binding site" evidence="5">
    <location>
        <position position="40"/>
    </location>
    <ligand>
        <name>ATP</name>
        <dbReference type="ChEBI" id="CHEBI:30616"/>
    </ligand>
</feature>
<name>A0A481Z8Q4_9VIRU</name>
<dbReference type="PROSITE" id="PS00107">
    <property type="entry name" value="PROTEIN_KINASE_ATP"/>
    <property type="match status" value="1"/>
</dbReference>
<keyword evidence="3 7" id="KW-0418">Kinase</keyword>
<dbReference type="PROSITE" id="PS00108">
    <property type="entry name" value="PROTEIN_KINASE_ST"/>
    <property type="match status" value="1"/>
</dbReference>
<dbReference type="SMART" id="SM00220">
    <property type="entry name" value="S_TKc"/>
    <property type="match status" value="1"/>
</dbReference>
<protein>
    <submittedName>
        <fullName evidence="7">Putative serine/threonine protein kinase</fullName>
    </submittedName>
</protein>
<feature type="domain" description="Protein kinase" evidence="6">
    <location>
        <begin position="11"/>
        <end position="273"/>
    </location>
</feature>
<dbReference type="InterPro" id="IPR000719">
    <property type="entry name" value="Prot_kinase_dom"/>
</dbReference>
<evidence type="ECO:0000259" key="6">
    <source>
        <dbReference type="PROSITE" id="PS50011"/>
    </source>
</evidence>
<dbReference type="InterPro" id="IPR045269">
    <property type="entry name" value="Atg1-like"/>
</dbReference>
<keyword evidence="4 5" id="KW-0067">ATP-binding</keyword>
<dbReference type="Gene3D" id="1.10.510.10">
    <property type="entry name" value="Transferase(Phosphotransferase) domain 1"/>
    <property type="match status" value="1"/>
</dbReference>
<dbReference type="InterPro" id="IPR008271">
    <property type="entry name" value="Ser/Thr_kinase_AS"/>
</dbReference>
<dbReference type="PANTHER" id="PTHR24348">
    <property type="entry name" value="SERINE/THREONINE-PROTEIN KINASE UNC-51-RELATED"/>
    <property type="match status" value="1"/>
</dbReference>
<evidence type="ECO:0000256" key="2">
    <source>
        <dbReference type="ARBA" id="ARBA00022741"/>
    </source>
</evidence>